<sequence>MTFSKTRPSWAKRRGNVKSSNNRNVLEIQVSKLVQGILSQGVWQFILSFAFYDFTTVTGLTPTSTTTIEVAISTTPYTCHFSTQRRPKPPALTLLDPPATAYRGCPPRLCMDSCCGPQIRRKHKCKSQRQGGGTLNKLSNDLF</sequence>
<protein>
    <submittedName>
        <fullName evidence="1">Uncharacterized protein</fullName>
    </submittedName>
</protein>
<organism evidence="1 2">
    <name type="scientific">Anisodus acutangulus</name>
    <dbReference type="NCBI Taxonomy" id="402998"/>
    <lineage>
        <taxon>Eukaryota</taxon>
        <taxon>Viridiplantae</taxon>
        <taxon>Streptophyta</taxon>
        <taxon>Embryophyta</taxon>
        <taxon>Tracheophyta</taxon>
        <taxon>Spermatophyta</taxon>
        <taxon>Magnoliopsida</taxon>
        <taxon>eudicotyledons</taxon>
        <taxon>Gunneridae</taxon>
        <taxon>Pentapetalae</taxon>
        <taxon>asterids</taxon>
        <taxon>lamiids</taxon>
        <taxon>Solanales</taxon>
        <taxon>Solanaceae</taxon>
        <taxon>Solanoideae</taxon>
        <taxon>Hyoscyameae</taxon>
        <taxon>Anisodus</taxon>
    </lineage>
</organism>
<keyword evidence="2" id="KW-1185">Reference proteome</keyword>
<evidence type="ECO:0000313" key="2">
    <source>
        <dbReference type="Proteomes" id="UP001152561"/>
    </source>
</evidence>
<reference evidence="2" key="1">
    <citation type="journal article" date="2023" name="Proc. Natl. Acad. Sci. U.S.A.">
        <title>Genomic and structural basis for evolution of tropane alkaloid biosynthesis.</title>
        <authorList>
            <person name="Wanga Y.-J."/>
            <person name="Taina T."/>
            <person name="Yua J.-Y."/>
            <person name="Lia J."/>
            <person name="Xua B."/>
            <person name="Chenc J."/>
            <person name="D'Auriad J.C."/>
            <person name="Huanga J.-P."/>
            <person name="Huanga S.-X."/>
        </authorList>
    </citation>
    <scope>NUCLEOTIDE SEQUENCE [LARGE SCALE GENOMIC DNA]</scope>
    <source>
        <strain evidence="2">cv. KIB-2019</strain>
    </source>
</reference>
<dbReference type="Proteomes" id="UP001152561">
    <property type="component" value="Unassembled WGS sequence"/>
</dbReference>
<proteinExistence type="predicted"/>
<gene>
    <name evidence="1" type="ORF">K7X08_029372</name>
</gene>
<comment type="caution">
    <text evidence="1">The sequence shown here is derived from an EMBL/GenBank/DDBJ whole genome shotgun (WGS) entry which is preliminary data.</text>
</comment>
<evidence type="ECO:0000313" key="1">
    <source>
        <dbReference type="EMBL" id="KAJ8526895.1"/>
    </source>
</evidence>
<accession>A0A9Q1QVW5</accession>
<dbReference type="AlphaFoldDB" id="A0A9Q1QVW5"/>
<name>A0A9Q1QVW5_9SOLA</name>
<dbReference type="EMBL" id="JAJAGQ010000024">
    <property type="protein sequence ID" value="KAJ8526895.1"/>
    <property type="molecule type" value="Genomic_DNA"/>
</dbReference>